<keyword evidence="2" id="KW-1133">Transmembrane helix</keyword>
<proteinExistence type="predicted"/>
<dbReference type="EMBL" id="VFPS01000001">
    <property type="protein sequence ID" value="TQN00939.1"/>
    <property type="molecule type" value="Genomic_DNA"/>
</dbReference>
<dbReference type="OrthoDB" id="5084168at2"/>
<feature type="compositionally biased region" description="Pro residues" evidence="1">
    <location>
        <begin position="1"/>
        <end position="13"/>
    </location>
</feature>
<organism evidence="3 4">
    <name type="scientific">Microbacterium lacticum</name>
    <dbReference type="NCBI Taxonomy" id="33885"/>
    <lineage>
        <taxon>Bacteria</taxon>
        <taxon>Bacillati</taxon>
        <taxon>Actinomycetota</taxon>
        <taxon>Actinomycetes</taxon>
        <taxon>Micrococcales</taxon>
        <taxon>Microbacteriaceae</taxon>
        <taxon>Microbacterium</taxon>
    </lineage>
</organism>
<gene>
    <name evidence="3" type="ORF">FHX68_1068</name>
</gene>
<sequence length="204" mass="19880">MSDDPQPPPPAPYPGGYVQPVPGAAPVPSSAPGPSAAPTGYGVAPSPAYGQYPPAGYGVAAYPGPPAPAAAPARSRTLGLVALIVAIAAVVISVILSASTGFAAAEGAMRHAVGISPEGLESFTEEQLLALLSPVRDLVLWAEIGYWIGTVLGLAALALGITAIATRRGRGLGISAVVIAGVGPFVYAIVVGAVVLAGVGAGAS</sequence>
<keyword evidence="4" id="KW-1185">Reference proteome</keyword>
<reference evidence="3 4" key="1">
    <citation type="submission" date="2019-06" db="EMBL/GenBank/DDBJ databases">
        <title>Sequencing the genomes of 1000 actinobacteria strains.</title>
        <authorList>
            <person name="Klenk H.-P."/>
        </authorList>
    </citation>
    <scope>NUCLEOTIDE SEQUENCE [LARGE SCALE GENOMIC DNA]</scope>
    <source>
        <strain evidence="3 4">DSM 20427</strain>
    </source>
</reference>
<evidence type="ECO:0000313" key="3">
    <source>
        <dbReference type="EMBL" id="TQN00939.1"/>
    </source>
</evidence>
<feature type="transmembrane region" description="Helical" evidence="2">
    <location>
        <begin position="80"/>
        <end position="104"/>
    </location>
</feature>
<accession>A0A4Y3UJ52</accession>
<protein>
    <submittedName>
        <fullName evidence="3">Uncharacterized protein</fullName>
    </submittedName>
</protein>
<dbReference type="AlphaFoldDB" id="A0A4Y3UJ52"/>
<feature type="transmembrane region" description="Helical" evidence="2">
    <location>
        <begin position="144"/>
        <end position="165"/>
    </location>
</feature>
<evidence type="ECO:0000256" key="2">
    <source>
        <dbReference type="SAM" id="Phobius"/>
    </source>
</evidence>
<feature type="transmembrane region" description="Helical" evidence="2">
    <location>
        <begin position="177"/>
        <end position="201"/>
    </location>
</feature>
<dbReference type="Proteomes" id="UP000319804">
    <property type="component" value="Unassembled WGS sequence"/>
</dbReference>
<dbReference type="RefSeq" id="WP_141379580.1">
    <property type="nucleotide sequence ID" value="NZ_BJNA01000007.1"/>
</dbReference>
<comment type="caution">
    <text evidence="3">The sequence shown here is derived from an EMBL/GenBank/DDBJ whole genome shotgun (WGS) entry which is preliminary data.</text>
</comment>
<evidence type="ECO:0000256" key="1">
    <source>
        <dbReference type="SAM" id="MobiDB-lite"/>
    </source>
</evidence>
<keyword evidence="2" id="KW-0812">Transmembrane</keyword>
<evidence type="ECO:0000313" key="4">
    <source>
        <dbReference type="Proteomes" id="UP000319804"/>
    </source>
</evidence>
<name>A0A4Y3UJ52_9MICO</name>
<keyword evidence="2" id="KW-0472">Membrane</keyword>
<feature type="region of interest" description="Disordered" evidence="1">
    <location>
        <begin position="1"/>
        <end position="40"/>
    </location>
</feature>